<sequence length="233" mass="26869">MRSVLRHPMEFAYLENGVPRVINTEVLFQFPYGQMNRVKHVLGNINMQRHNLFVINDEEYEYSDGRLDTDFISWAVQDRLLTAIPRVDKDPNNRSCICCALAAYFERSMRAWLRNCPEVCEFITIDVVAADHVDQHFLNDNSQEMGTGFYETSVFVLEYGTRSWKEFGVFFTDDKRYDGHTLVLYEDNANNLSASNCKLITKQIDSADMAGYALADFSKKFGLYKSLMTIKGA</sequence>
<accession>A0AAE8BP38</accession>
<proteinExistence type="predicted"/>
<dbReference type="EMBL" id="MZ475896">
    <property type="protein sequence ID" value="QYW04798.1"/>
    <property type="molecule type" value="Genomic_DNA"/>
</dbReference>
<keyword evidence="2" id="KW-1185">Reference proteome</keyword>
<name>A0AAE8BP38_9CAUD</name>
<dbReference type="Proteomes" id="UP000827609">
    <property type="component" value="Segment"/>
</dbReference>
<evidence type="ECO:0000313" key="1">
    <source>
        <dbReference type="EMBL" id="QYW04798.1"/>
    </source>
</evidence>
<protein>
    <submittedName>
        <fullName evidence="1">Uncharacterized protein</fullName>
    </submittedName>
</protein>
<organism evidence="1 2">
    <name type="scientific">Erwinia phage pEa_SNUABM_7</name>
    <dbReference type="NCBI Taxonomy" id="2866695"/>
    <lineage>
        <taxon>Viruses</taxon>
        <taxon>Duplodnaviria</taxon>
        <taxon>Heunggongvirae</taxon>
        <taxon>Uroviricota</taxon>
        <taxon>Caudoviricetes</taxon>
        <taxon>Snuvirus</taxon>
        <taxon>Snuvirus SNUABM7</taxon>
    </lineage>
</organism>
<evidence type="ECO:0000313" key="2">
    <source>
        <dbReference type="Proteomes" id="UP000827609"/>
    </source>
</evidence>
<gene>
    <name evidence="1" type="ORF">pEaSNUABM7_00130</name>
</gene>
<reference evidence="1" key="1">
    <citation type="submission" date="2021-06" db="EMBL/GenBank/DDBJ databases">
        <title>Complete genome sequence of Erwinia phage pEa_SNUABM_7.</title>
        <authorList>
            <person name="Kim S.G."/>
            <person name="Park S.C."/>
        </authorList>
    </citation>
    <scope>NUCLEOTIDE SEQUENCE</scope>
</reference>